<gene>
    <name evidence="4" type="ORF">NHX12_001279</name>
</gene>
<evidence type="ECO:0008006" key="6">
    <source>
        <dbReference type="Google" id="ProtNLM"/>
    </source>
</evidence>
<keyword evidence="3" id="KW-0732">Signal</keyword>
<proteinExistence type="predicted"/>
<dbReference type="PANTHER" id="PTHR15191">
    <property type="entry name" value="PROTEIN CBG20567"/>
    <property type="match status" value="1"/>
</dbReference>
<dbReference type="OrthoDB" id="5829916at2759"/>
<name>A0A9Q0IET9_9TELE</name>
<keyword evidence="2" id="KW-0472">Membrane</keyword>
<accession>A0A9Q0IET9</accession>
<feature type="region of interest" description="Disordered" evidence="1">
    <location>
        <begin position="120"/>
        <end position="144"/>
    </location>
</feature>
<feature type="chain" id="PRO_5040443485" description="Pituitary tumor-transforming gene 1 protein-interacting protein-like" evidence="3">
    <location>
        <begin position="20"/>
        <end position="168"/>
    </location>
</feature>
<evidence type="ECO:0000313" key="5">
    <source>
        <dbReference type="Proteomes" id="UP001148018"/>
    </source>
</evidence>
<dbReference type="PANTHER" id="PTHR15191:SF8">
    <property type="entry name" value="PITUITARY TUMOR-TRANSFORMING GENE 1 PROTEIN-INTERACTING PROTEIN-LIKE"/>
    <property type="match status" value="1"/>
</dbReference>
<dbReference type="EMBL" id="JANIIK010000109">
    <property type="protein sequence ID" value="KAJ3597762.1"/>
    <property type="molecule type" value="Genomic_DNA"/>
</dbReference>
<dbReference type="InterPro" id="IPR052304">
    <property type="entry name" value="PTTG1IP"/>
</dbReference>
<protein>
    <recommendedName>
        <fullName evidence="6">Pituitary tumor-transforming gene 1 protein-interacting protein-like</fullName>
    </recommendedName>
</protein>
<reference evidence="4" key="1">
    <citation type="submission" date="2022-07" db="EMBL/GenBank/DDBJ databases">
        <title>Chromosome-level genome of Muraenolepis orangiensis.</title>
        <authorList>
            <person name="Kim J."/>
        </authorList>
    </citation>
    <scope>NUCLEOTIDE SEQUENCE</scope>
    <source>
        <strain evidence="4">KU_S4_2022</strain>
        <tissue evidence="4">Muscle</tissue>
    </source>
</reference>
<keyword evidence="2" id="KW-1133">Transmembrane helix</keyword>
<dbReference type="GO" id="GO:0005634">
    <property type="term" value="C:nucleus"/>
    <property type="evidence" value="ECO:0007669"/>
    <property type="project" value="TreeGrafter"/>
</dbReference>
<keyword evidence="5" id="KW-1185">Reference proteome</keyword>
<comment type="caution">
    <text evidence="4">The sequence shown here is derived from an EMBL/GenBank/DDBJ whole genome shotgun (WGS) entry which is preliminary data.</text>
</comment>
<dbReference type="AlphaFoldDB" id="A0A9Q0IET9"/>
<evidence type="ECO:0000256" key="3">
    <source>
        <dbReference type="SAM" id="SignalP"/>
    </source>
</evidence>
<organism evidence="4 5">
    <name type="scientific">Muraenolepis orangiensis</name>
    <name type="common">Patagonian moray cod</name>
    <dbReference type="NCBI Taxonomy" id="630683"/>
    <lineage>
        <taxon>Eukaryota</taxon>
        <taxon>Metazoa</taxon>
        <taxon>Chordata</taxon>
        <taxon>Craniata</taxon>
        <taxon>Vertebrata</taxon>
        <taxon>Euteleostomi</taxon>
        <taxon>Actinopterygii</taxon>
        <taxon>Neopterygii</taxon>
        <taxon>Teleostei</taxon>
        <taxon>Neoteleostei</taxon>
        <taxon>Acanthomorphata</taxon>
        <taxon>Zeiogadaria</taxon>
        <taxon>Gadariae</taxon>
        <taxon>Gadiformes</taxon>
        <taxon>Muraenolepidoidei</taxon>
        <taxon>Muraenolepididae</taxon>
        <taxon>Muraenolepis</taxon>
    </lineage>
</organism>
<evidence type="ECO:0000256" key="2">
    <source>
        <dbReference type="SAM" id="Phobius"/>
    </source>
</evidence>
<feature type="signal peptide" evidence="3">
    <location>
        <begin position="1"/>
        <end position="19"/>
    </location>
</feature>
<dbReference type="Proteomes" id="UP001148018">
    <property type="component" value="Unassembled WGS sequence"/>
</dbReference>
<evidence type="ECO:0000313" key="4">
    <source>
        <dbReference type="EMBL" id="KAJ3597762.1"/>
    </source>
</evidence>
<sequence length="168" mass="19095">MSTLLTCLVLFVLIGGTESQTTPRPKTCTAATTCDTCVQSTQCLWCYTNNTCALYPVGHLLPTPADCPLSHARWGVCWVNFEALIIAMAMLAGSLLIGLSACCCWCFCCRRRRSGPDQDEERFARRREEIKQRSEERNVDRKTRHEDIRKKYGLMADSNLPYNKFENE</sequence>
<feature type="compositionally biased region" description="Basic and acidic residues" evidence="1">
    <location>
        <begin position="121"/>
        <end position="144"/>
    </location>
</feature>
<feature type="transmembrane region" description="Helical" evidence="2">
    <location>
        <begin position="83"/>
        <end position="108"/>
    </location>
</feature>
<keyword evidence="2" id="KW-0812">Transmembrane</keyword>
<dbReference type="GO" id="GO:0006606">
    <property type="term" value="P:protein import into nucleus"/>
    <property type="evidence" value="ECO:0007669"/>
    <property type="project" value="TreeGrafter"/>
</dbReference>
<dbReference type="GO" id="GO:0005737">
    <property type="term" value="C:cytoplasm"/>
    <property type="evidence" value="ECO:0007669"/>
    <property type="project" value="TreeGrafter"/>
</dbReference>
<evidence type="ECO:0000256" key="1">
    <source>
        <dbReference type="SAM" id="MobiDB-lite"/>
    </source>
</evidence>